<dbReference type="InterPro" id="IPR021883">
    <property type="entry name" value="LPA1-like"/>
</dbReference>
<dbReference type="PANTHER" id="PTHR35498">
    <property type="entry name" value="PROTEIN LOW PSII ACCUMULATION 1, CHLOROPLASTIC"/>
    <property type="match status" value="1"/>
</dbReference>
<dbReference type="EMBL" id="JANAVB010013400">
    <property type="protein sequence ID" value="KAJ6835342.1"/>
    <property type="molecule type" value="Genomic_DNA"/>
</dbReference>
<keyword evidence="1" id="KW-0472">Membrane</keyword>
<protein>
    <submittedName>
        <fullName evidence="2">Protein LOW PSII ACCUMULATION 1, chloroplastic isoform X1</fullName>
    </submittedName>
</protein>
<accession>A0AAX6H3F9</accession>
<evidence type="ECO:0000313" key="2">
    <source>
        <dbReference type="EMBL" id="KAJ6835342.1"/>
    </source>
</evidence>
<sequence length="237" mass="26168">MFFYVAFIASAGLGTLITIPRLISTLANSSRSSELPDVLIGLGIDVGAVLIFAFLYVRENNAKNVQISRLSREERLSNLKLRVNENKIISVNSLRGIARLVILAGPASFIKESFERSKSFSEGLIERGILVVPFATDGEPLDLDIEESGEEATVTDRKRRLWQLSPVLTSEWAKWIDEQKKLAKVAPDSPVYLSLRMDGRVRGSGVGYPPWNAFVAQLPPVKGIWLGLLDGMDGRVL</sequence>
<dbReference type="Pfam" id="PF11998">
    <property type="entry name" value="DUF3493"/>
    <property type="match status" value="1"/>
</dbReference>
<keyword evidence="1" id="KW-1133">Transmembrane helix</keyword>
<proteinExistence type="predicted"/>
<reference evidence="2" key="2">
    <citation type="submission" date="2023-04" db="EMBL/GenBank/DDBJ databases">
        <authorList>
            <person name="Bruccoleri R.E."/>
            <person name="Oakeley E.J."/>
            <person name="Faust A.-M."/>
            <person name="Dessus-Babus S."/>
            <person name="Altorfer M."/>
            <person name="Burckhardt D."/>
            <person name="Oertli M."/>
            <person name="Naumann U."/>
            <person name="Petersen F."/>
            <person name="Wong J."/>
        </authorList>
    </citation>
    <scope>NUCLEOTIDE SEQUENCE</scope>
    <source>
        <strain evidence="2">GSM-AAB239-AS_SAM_17_03QT</strain>
        <tissue evidence="2">Leaf</tissue>
    </source>
</reference>
<name>A0AAX6H3F9_IRIPA</name>
<dbReference type="PANTHER" id="PTHR35498:SF1">
    <property type="entry name" value="LOW PSII ACCUMULATION-LIKE PROTEIN"/>
    <property type="match status" value="1"/>
</dbReference>
<gene>
    <name evidence="2" type="ORF">M6B38_330950</name>
</gene>
<evidence type="ECO:0000313" key="3">
    <source>
        <dbReference type="Proteomes" id="UP001140949"/>
    </source>
</evidence>
<organism evidence="2 3">
    <name type="scientific">Iris pallida</name>
    <name type="common">Sweet iris</name>
    <dbReference type="NCBI Taxonomy" id="29817"/>
    <lineage>
        <taxon>Eukaryota</taxon>
        <taxon>Viridiplantae</taxon>
        <taxon>Streptophyta</taxon>
        <taxon>Embryophyta</taxon>
        <taxon>Tracheophyta</taxon>
        <taxon>Spermatophyta</taxon>
        <taxon>Magnoliopsida</taxon>
        <taxon>Liliopsida</taxon>
        <taxon>Asparagales</taxon>
        <taxon>Iridaceae</taxon>
        <taxon>Iridoideae</taxon>
        <taxon>Irideae</taxon>
        <taxon>Iris</taxon>
    </lineage>
</organism>
<reference evidence="2" key="1">
    <citation type="journal article" date="2023" name="GigaByte">
        <title>Genome assembly of the bearded iris, Iris pallida Lam.</title>
        <authorList>
            <person name="Bruccoleri R.E."/>
            <person name="Oakeley E.J."/>
            <person name="Faust A.M.E."/>
            <person name="Altorfer M."/>
            <person name="Dessus-Babus S."/>
            <person name="Burckhardt D."/>
            <person name="Oertli M."/>
            <person name="Naumann U."/>
            <person name="Petersen F."/>
            <person name="Wong J."/>
        </authorList>
    </citation>
    <scope>NUCLEOTIDE SEQUENCE</scope>
    <source>
        <strain evidence="2">GSM-AAB239-AS_SAM_17_03QT</strain>
    </source>
</reference>
<feature type="transmembrane region" description="Helical" evidence="1">
    <location>
        <begin position="39"/>
        <end position="57"/>
    </location>
</feature>
<comment type="caution">
    <text evidence="2">The sequence shown here is derived from an EMBL/GenBank/DDBJ whole genome shotgun (WGS) entry which is preliminary data.</text>
</comment>
<keyword evidence="1" id="KW-0812">Transmembrane</keyword>
<dbReference type="Proteomes" id="UP001140949">
    <property type="component" value="Unassembled WGS sequence"/>
</dbReference>
<dbReference type="AlphaFoldDB" id="A0AAX6H3F9"/>
<evidence type="ECO:0000256" key="1">
    <source>
        <dbReference type="SAM" id="Phobius"/>
    </source>
</evidence>
<keyword evidence="3" id="KW-1185">Reference proteome</keyword>